<comment type="function">
    <text evidence="2">Mediates coordination of peptidoglycan synthesis and outer membrane constriction during cell division.</text>
</comment>
<dbReference type="Pfam" id="PF16331">
    <property type="entry name" value="TolA_bind_tri"/>
    <property type="match status" value="1"/>
</dbReference>
<evidence type="ECO:0000259" key="4">
    <source>
        <dbReference type="Pfam" id="PF13525"/>
    </source>
</evidence>
<dbReference type="InterPro" id="IPR011990">
    <property type="entry name" value="TPR-like_helical_dom_sf"/>
</dbReference>
<proteinExistence type="inferred from homology"/>
<dbReference type="HAMAP" id="MF_02066">
    <property type="entry name" value="CpoB"/>
    <property type="match status" value="1"/>
</dbReference>
<evidence type="ECO:0000313" key="7">
    <source>
        <dbReference type="Proteomes" id="UP000223759"/>
    </source>
</evidence>
<dbReference type="SMART" id="SM00028">
    <property type="entry name" value="TPR"/>
    <property type="match status" value="2"/>
</dbReference>
<dbReference type="InterPro" id="IPR019734">
    <property type="entry name" value="TPR_rpt"/>
</dbReference>
<dbReference type="OrthoDB" id="9768142at2"/>
<evidence type="ECO:0000256" key="2">
    <source>
        <dbReference type="HAMAP-Rule" id="MF_02066"/>
    </source>
</evidence>
<dbReference type="Gene3D" id="1.25.40.10">
    <property type="entry name" value="Tetratricopeptide repeat domain"/>
    <property type="match status" value="1"/>
</dbReference>
<dbReference type="NCBIfam" id="TIGR02795">
    <property type="entry name" value="tol_pal_ybgF"/>
    <property type="match status" value="1"/>
</dbReference>
<keyword evidence="2" id="KW-0574">Periplasm</keyword>
<dbReference type="Proteomes" id="UP000223759">
    <property type="component" value="Unassembled WGS sequence"/>
</dbReference>
<dbReference type="InterPro" id="IPR039565">
    <property type="entry name" value="BamD-like"/>
</dbReference>
<evidence type="ECO:0000256" key="1">
    <source>
        <dbReference type="ARBA" id="ARBA00022729"/>
    </source>
</evidence>
<dbReference type="STRING" id="233100.SAMN05216526_1532"/>
<dbReference type="GO" id="GO:0043093">
    <property type="term" value="P:FtsZ-dependent cytokinesis"/>
    <property type="evidence" value="ECO:0007669"/>
    <property type="project" value="UniProtKB-UniRule"/>
</dbReference>
<dbReference type="InterPro" id="IPR032519">
    <property type="entry name" value="YbgF_tri"/>
</dbReference>
<keyword evidence="1 2" id="KW-0732">Signal</keyword>
<evidence type="ECO:0000259" key="5">
    <source>
        <dbReference type="Pfam" id="PF16331"/>
    </source>
</evidence>
<dbReference type="EMBL" id="FTPK01000002">
    <property type="protein sequence ID" value="SIT71331.1"/>
    <property type="molecule type" value="Genomic_DNA"/>
</dbReference>
<dbReference type="RefSeq" id="WP_076755875.1">
    <property type="nucleotide sequence ID" value="NZ_CP023018.1"/>
</dbReference>
<comment type="subcellular location">
    <subcellularLocation>
        <location evidence="2">Periplasm</location>
    </subcellularLocation>
</comment>
<evidence type="ECO:0000313" key="6">
    <source>
        <dbReference type="EMBL" id="SIT71331.1"/>
    </source>
</evidence>
<reference evidence="6 7" key="1">
    <citation type="submission" date="2017-01" db="EMBL/GenBank/DDBJ databases">
        <authorList>
            <person name="Mah S.A."/>
            <person name="Swanson W.J."/>
            <person name="Moy G.W."/>
            <person name="Vacquier V.D."/>
        </authorList>
    </citation>
    <scope>NUCLEOTIDE SEQUENCE [LARGE SCALE GENOMIC DNA]</scope>
    <source>
        <strain evidence="6 7">M9</strain>
    </source>
</reference>
<dbReference type="GO" id="GO:0030288">
    <property type="term" value="C:outer membrane-bounded periplasmic space"/>
    <property type="evidence" value="ECO:0007669"/>
    <property type="project" value="UniProtKB-UniRule"/>
</dbReference>
<name>A0A1R3W172_9GAMM</name>
<dbReference type="PROSITE" id="PS50005">
    <property type="entry name" value="TPR"/>
    <property type="match status" value="2"/>
</dbReference>
<keyword evidence="7" id="KW-1185">Reference proteome</keyword>
<accession>A0A1R3W172</accession>
<keyword evidence="2" id="KW-0131">Cell cycle</keyword>
<protein>
    <recommendedName>
        <fullName evidence="2">Cell division coordinator CpoB</fullName>
    </recommendedName>
</protein>
<dbReference type="SUPFAM" id="SSF48452">
    <property type="entry name" value="TPR-like"/>
    <property type="match status" value="1"/>
</dbReference>
<dbReference type="GO" id="GO:0070206">
    <property type="term" value="P:protein trimerization"/>
    <property type="evidence" value="ECO:0007669"/>
    <property type="project" value="InterPro"/>
</dbReference>
<feature type="domain" description="Outer membrane lipoprotein BamD-like" evidence="4">
    <location>
        <begin position="128"/>
        <end position="250"/>
    </location>
</feature>
<keyword evidence="2" id="KW-0132">Cell division</keyword>
<organism evidence="6 7">
    <name type="scientific">Ectothiorhodosinus mongolicus</name>
    <dbReference type="NCBI Taxonomy" id="233100"/>
    <lineage>
        <taxon>Bacteria</taxon>
        <taxon>Pseudomonadati</taxon>
        <taxon>Pseudomonadota</taxon>
        <taxon>Gammaproteobacteria</taxon>
        <taxon>Chromatiales</taxon>
        <taxon>Ectothiorhodospiraceae</taxon>
        <taxon>Ectothiorhodosinus</taxon>
    </lineage>
</organism>
<evidence type="ECO:0000256" key="3">
    <source>
        <dbReference type="PROSITE-ProRule" id="PRU00339"/>
    </source>
</evidence>
<feature type="domain" description="YbgF trimerisation" evidence="5">
    <location>
        <begin position="33"/>
        <end position="102"/>
    </location>
</feature>
<dbReference type="AlphaFoldDB" id="A0A1R3W172"/>
<gene>
    <name evidence="2" type="primary">cpoB</name>
    <name evidence="6" type="ORF">SAMN05216526_1532</name>
</gene>
<feature type="repeat" description="TPR" evidence="3">
    <location>
        <begin position="165"/>
        <end position="198"/>
    </location>
</feature>
<keyword evidence="2" id="KW-0175">Coiled coil</keyword>
<sequence>MTAATPKLRLIVLGALCLALVWPGTALTQSRDVQQRLERVERIIDGEAFQNMAQLIQTLDQENRALRGELETLRNELDLVRNRQRELYMDLDRRLESLAQDGVAQPAPAAQAAEPEFGEVVVDALVDERAAYQRAFDTLREGRHSAAIEGFRGFLETYPDSHLAANAQYWLGEAYYVTRDFAQALETFERVPRAYPNSDKIPDALLKIGFAHYELGQWEQARTALNQVVQRFPDGTVARLANQRLARMRDEGR</sequence>
<dbReference type="Gene3D" id="1.20.5.110">
    <property type="match status" value="1"/>
</dbReference>
<dbReference type="InterPro" id="IPR014162">
    <property type="entry name" value="CpoB_C"/>
</dbReference>
<dbReference type="InterPro" id="IPR034706">
    <property type="entry name" value="CpoB"/>
</dbReference>
<feature type="coiled-coil region" evidence="2">
    <location>
        <begin position="56"/>
        <end position="101"/>
    </location>
</feature>
<dbReference type="Pfam" id="PF13525">
    <property type="entry name" value="YfiO"/>
    <property type="match status" value="1"/>
</dbReference>
<feature type="repeat" description="TPR" evidence="3">
    <location>
        <begin position="202"/>
        <end position="235"/>
    </location>
</feature>
<comment type="similarity">
    <text evidence="2">Belongs to the CpoB family.</text>
</comment>
<keyword evidence="3" id="KW-0802">TPR repeat</keyword>